<reference evidence="1 3" key="2">
    <citation type="journal article" date="2018" name="Plant J.">
        <title>The Physcomitrella patens chromosome-scale assembly reveals moss genome structure and evolution.</title>
        <authorList>
            <person name="Lang D."/>
            <person name="Ullrich K.K."/>
            <person name="Murat F."/>
            <person name="Fuchs J."/>
            <person name="Jenkins J."/>
            <person name="Haas F.B."/>
            <person name="Piednoel M."/>
            <person name="Gundlach H."/>
            <person name="Van Bel M."/>
            <person name="Meyberg R."/>
            <person name="Vives C."/>
            <person name="Morata J."/>
            <person name="Symeonidi A."/>
            <person name="Hiss M."/>
            <person name="Muchero W."/>
            <person name="Kamisugi Y."/>
            <person name="Saleh O."/>
            <person name="Blanc G."/>
            <person name="Decker E.L."/>
            <person name="van Gessel N."/>
            <person name="Grimwood J."/>
            <person name="Hayes R.D."/>
            <person name="Graham S.W."/>
            <person name="Gunter L.E."/>
            <person name="McDaniel S.F."/>
            <person name="Hoernstein S.N.W."/>
            <person name="Larsson A."/>
            <person name="Li F.W."/>
            <person name="Perroud P.F."/>
            <person name="Phillips J."/>
            <person name="Ranjan P."/>
            <person name="Rokshar D.S."/>
            <person name="Rothfels C.J."/>
            <person name="Schneider L."/>
            <person name="Shu S."/>
            <person name="Stevenson D.W."/>
            <person name="Thummler F."/>
            <person name="Tillich M."/>
            <person name="Villarreal Aguilar J.C."/>
            <person name="Widiez T."/>
            <person name="Wong G.K."/>
            <person name="Wymore A."/>
            <person name="Zhang Y."/>
            <person name="Zimmer A.D."/>
            <person name="Quatrano R.S."/>
            <person name="Mayer K.F.X."/>
            <person name="Goodstein D."/>
            <person name="Casacuberta J.M."/>
            <person name="Vandepoele K."/>
            <person name="Reski R."/>
            <person name="Cuming A.C."/>
            <person name="Tuskan G.A."/>
            <person name="Maumus F."/>
            <person name="Salse J."/>
            <person name="Schmutz J."/>
            <person name="Rensing S.A."/>
        </authorList>
    </citation>
    <scope>NUCLEOTIDE SEQUENCE [LARGE SCALE GENOMIC DNA]</scope>
    <source>
        <strain evidence="2 3">cv. Gransden 2004</strain>
    </source>
</reference>
<organism evidence="1">
    <name type="scientific">Physcomitrium patens</name>
    <name type="common">Spreading-leaved earth moss</name>
    <name type="synonym">Physcomitrella patens</name>
    <dbReference type="NCBI Taxonomy" id="3218"/>
    <lineage>
        <taxon>Eukaryota</taxon>
        <taxon>Viridiplantae</taxon>
        <taxon>Streptophyta</taxon>
        <taxon>Embryophyta</taxon>
        <taxon>Bryophyta</taxon>
        <taxon>Bryophytina</taxon>
        <taxon>Bryopsida</taxon>
        <taxon>Funariidae</taxon>
        <taxon>Funariales</taxon>
        <taxon>Funariaceae</taxon>
        <taxon>Physcomitrium</taxon>
    </lineage>
</organism>
<keyword evidence="3" id="KW-1185">Reference proteome</keyword>
<proteinExistence type="predicted"/>
<accession>A0A2K1IW06</accession>
<dbReference type="EMBL" id="ABEU02000020">
    <property type="protein sequence ID" value="PNR33464.1"/>
    <property type="molecule type" value="Genomic_DNA"/>
</dbReference>
<dbReference type="Gramene" id="Pp3c20_21430V3.1">
    <property type="protein sequence ID" value="Pp3c20_21430V3.1"/>
    <property type="gene ID" value="Pp3c20_21430"/>
</dbReference>
<evidence type="ECO:0000313" key="1">
    <source>
        <dbReference type="EMBL" id="PNR33464.1"/>
    </source>
</evidence>
<dbReference type="Gramene" id="Pp3c20_21430V3.2">
    <property type="protein sequence ID" value="Pp3c20_21430V3.2"/>
    <property type="gene ID" value="Pp3c20_21430"/>
</dbReference>
<gene>
    <name evidence="1" type="ORF">PHYPA_025408</name>
</gene>
<reference evidence="2" key="3">
    <citation type="submission" date="2020-12" db="UniProtKB">
        <authorList>
            <consortium name="EnsemblPlants"/>
        </authorList>
    </citation>
    <scope>IDENTIFICATION</scope>
</reference>
<sequence length="76" mass="8751">MWKYLVSMSRVGLDMGELNKYLQTPSTSLLIDGILLRSMRSKPQFPTCVTTKRCLQAQQTYTLRSFGKVIHLAERN</sequence>
<protein>
    <submittedName>
        <fullName evidence="1 2">Uncharacterized protein</fullName>
    </submittedName>
</protein>
<evidence type="ECO:0000313" key="3">
    <source>
        <dbReference type="Proteomes" id="UP000006727"/>
    </source>
</evidence>
<evidence type="ECO:0000313" key="2">
    <source>
        <dbReference type="EnsemblPlants" id="Pp3c20_21430V3.1"/>
    </source>
</evidence>
<dbReference type="EnsemblPlants" id="Pp3c20_21430V3.2">
    <property type="protein sequence ID" value="Pp3c20_21430V3.2"/>
    <property type="gene ID" value="Pp3c20_21430"/>
</dbReference>
<dbReference type="AlphaFoldDB" id="A0A2K1IW06"/>
<reference evidence="1 3" key="1">
    <citation type="journal article" date="2008" name="Science">
        <title>The Physcomitrella genome reveals evolutionary insights into the conquest of land by plants.</title>
        <authorList>
            <person name="Rensing S."/>
            <person name="Lang D."/>
            <person name="Zimmer A."/>
            <person name="Terry A."/>
            <person name="Salamov A."/>
            <person name="Shapiro H."/>
            <person name="Nishiyama T."/>
            <person name="Perroud P.-F."/>
            <person name="Lindquist E."/>
            <person name="Kamisugi Y."/>
            <person name="Tanahashi T."/>
            <person name="Sakakibara K."/>
            <person name="Fujita T."/>
            <person name="Oishi K."/>
            <person name="Shin-I T."/>
            <person name="Kuroki Y."/>
            <person name="Toyoda A."/>
            <person name="Suzuki Y."/>
            <person name="Hashimoto A."/>
            <person name="Yamaguchi K."/>
            <person name="Sugano A."/>
            <person name="Kohara Y."/>
            <person name="Fujiyama A."/>
            <person name="Anterola A."/>
            <person name="Aoki S."/>
            <person name="Ashton N."/>
            <person name="Barbazuk W.B."/>
            <person name="Barker E."/>
            <person name="Bennetzen J."/>
            <person name="Bezanilla M."/>
            <person name="Blankenship R."/>
            <person name="Cho S.H."/>
            <person name="Dutcher S."/>
            <person name="Estelle M."/>
            <person name="Fawcett J.A."/>
            <person name="Gundlach H."/>
            <person name="Hanada K."/>
            <person name="Heyl A."/>
            <person name="Hicks K.A."/>
            <person name="Hugh J."/>
            <person name="Lohr M."/>
            <person name="Mayer K."/>
            <person name="Melkozernov A."/>
            <person name="Murata T."/>
            <person name="Nelson D."/>
            <person name="Pils B."/>
            <person name="Prigge M."/>
            <person name="Reiss B."/>
            <person name="Renner T."/>
            <person name="Rombauts S."/>
            <person name="Rushton P."/>
            <person name="Sanderfoot A."/>
            <person name="Schween G."/>
            <person name="Shiu S.-H."/>
            <person name="Stueber K."/>
            <person name="Theodoulou F.L."/>
            <person name="Tu H."/>
            <person name="Van de Peer Y."/>
            <person name="Verrier P.J."/>
            <person name="Waters E."/>
            <person name="Wood A."/>
            <person name="Yang L."/>
            <person name="Cove D."/>
            <person name="Cuming A."/>
            <person name="Hasebe M."/>
            <person name="Lucas S."/>
            <person name="Mishler D.B."/>
            <person name="Reski R."/>
            <person name="Grigoriev I."/>
            <person name="Quatrano R.S."/>
            <person name="Boore J.L."/>
        </authorList>
    </citation>
    <scope>NUCLEOTIDE SEQUENCE [LARGE SCALE GENOMIC DNA]</scope>
    <source>
        <strain evidence="2 3">cv. Gransden 2004</strain>
    </source>
</reference>
<dbReference type="InParanoid" id="A0A2K1IW06"/>
<dbReference type="EnsemblPlants" id="Pp3c20_21430V3.1">
    <property type="protein sequence ID" value="Pp3c20_21430V3.1"/>
    <property type="gene ID" value="Pp3c20_21430"/>
</dbReference>
<name>A0A2K1IW06_PHYPA</name>
<dbReference type="Proteomes" id="UP000006727">
    <property type="component" value="Chromosome 20"/>
</dbReference>